<evidence type="ECO:0000313" key="2">
    <source>
        <dbReference type="EMBL" id="CAG5041931.1"/>
    </source>
</evidence>
<proteinExistence type="predicted"/>
<dbReference type="Proteomes" id="UP000691718">
    <property type="component" value="Unassembled WGS sequence"/>
</dbReference>
<gene>
    <name evidence="2" type="ORF">PAPOLLO_LOCUS22293</name>
</gene>
<dbReference type="OrthoDB" id="6927482at2759"/>
<comment type="caution">
    <text evidence="2">The sequence shown here is derived from an EMBL/GenBank/DDBJ whole genome shotgun (WGS) entry which is preliminary data.</text>
</comment>
<name>A0A8S3XUM9_PARAO</name>
<sequence>MASPSPQSSPMPPPQAPSPMGPPTQSPAPPQSPHSPYNQQHVNGPPPSHPSAAGQPQLPNHMPSSAPPHTIASNANGQPSVPQQHPGMPPSGHQLPQHMVGPHITGPPGHPGSHPPGPNGHSNSAQHPSMPSQGPPHGYMQHQIGHLPPGQGPMSIGGGPPPPGNGLQGPPGVPLNLGGPAAAWLASIRLATAAVTSWNATVYWTTFWWLRPLSQPGLECSFNSPPSFTVSSWRTNSTPTISANATSWTDSTFSHIIS</sequence>
<evidence type="ECO:0000256" key="1">
    <source>
        <dbReference type="SAM" id="MobiDB-lite"/>
    </source>
</evidence>
<feature type="region of interest" description="Disordered" evidence="1">
    <location>
        <begin position="1"/>
        <end position="173"/>
    </location>
</feature>
<feature type="compositionally biased region" description="Pro residues" evidence="1">
    <location>
        <begin position="108"/>
        <end position="118"/>
    </location>
</feature>
<dbReference type="AlphaFoldDB" id="A0A8S3XUM9"/>
<keyword evidence="3" id="KW-1185">Reference proteome</keyword>
<accession>A0A8S3XUM9</accession>
<organism evidence="2 3">
    <name type="scientific">Parnassius apollo</name>
    <name type="common">Apollo butterfly</name>
    <name type="synonym">Papilio apollo</name>
    <dbReference type="NCBI Taxonomy" id="110799"/>
    <lineage>
        <taxon>Eukaryota</taxon>
        <taxon>Metazoa</taxon>
        <taxon>Ecdysozoa</taxon>
        <taxon>Arthropoda</taxon>
        <taxon>Hexapoda</taxon>
        <taxon>Insecta</taxon>
        <taxon>Pterygota</taxon>
        <taxon>Neoptera</taxon>
        <taxon>Endopterygota</taxon>
        <taxon>Lepidoptera</taxon>
        <taxon>Glossata</taxon>
        <taxon>Ditrysia</taxon>
        <taxon>Papilionoidea</taxon>
        <taxon>Papilionidae</taxon>
        <taxon>Parnassiinae</taxon>
        <taxon>Parnassini</taxon>
        <taxon>Parnassius</taxon>
        <taxon>Parnassius</taxon>
    </lineage>
</organism>
<dbReference type="EMBL" id="CAJQZP010001367">
    <property type="protein sequence ID" value="CAG5041931.1"/>
    <property type="molecule type" value="Genomic_DNA"/>
</dbReference>
<evidence type="ECO:0000313" key="3">
    <source>
        <dbReference type="Proteomes" id="UP000691718"/>
    </source>
</evidence>
<protein>
    <submittedName>
        <fullName evidence="2">(apollo) hypothetical protein</fullName>
    </submittedName>
</protein>
<feature type="compositionally biased region" description="Pro residues" evidence="1">
    <location>
        <begin position="7"/>
        <end position="33"/>
    </location>
</feature>
<reference evidence="2" key="1">
    <citation type="submission" date="2021-04" db="EMBL/GenBank/DDBJ databases">
        <authorList>
            <person name="Tunstrom K."/>
        </authorList>
    </citation>
    <scope>NUCLEOTIDE SEQUENCE</scope>
</reference>
<feature type="compositionally biased region" description="Polar residues" evidence="1">
    <location>
        <begin position="71"/>
        <end position="83"/>
    </location>
</feature>